<organism evidence="2">
    <name type="scientific">Lygus hesperus</name>
    <name type="common">Western plant bug</name>
    <dbReference type="NCBI Taxonomy" id="30085"/>
    <lineage>
        <taxon>Eukaryota</taxon>
        <taxon>Metazoa</taxon>
        <taxon>Ecdysozoa</taxon>
        <taxon>Arthropoda</taxon>
        <taxon>Hexapoda</taxon>
        <taxon>Insecta</taxon>
        <taxon>Pterygota</taxon>
        <taxon>Neoptera</taxon>
        <taxon>Paraneoptera</taxon>
        <taxon>Hemiptera</taxon>
        <taxon>Heteroptera</taxon>
        <taxon>Panheteroptera</taxon>
        <taxon>Cimicomorpha</taxon>
        <taxon>Miridae</taxon>
        <taxon>Mirini</taxon>
        <taxon>Lygus</taxon>
    </lineage>
</organism>
<feature type="non-terminal residue" evidence="2">
    <location>
        <position position="226"/>
    </location>
</feature>
<feature type="region of interest" description="Disordered" evidence="1">
    <location>
        <begin position="188"/>
        <end position="226"/>
    </location>
</feature>
<name>A0A0A9Y532_LYGHE</name>
<reference evidence="2" key="1">
    <citation type="journal article" date="2014" name="PLoS ONE">
        <title>Transcriptome-Based Identification of ABC Transporters in the Western Tarnished Plant Bug Lygus hesperus.</title>
        <authorList>
            <person name="Hull J.J."/>
            <person name="Chaney K."/>
            <person name="Geib S.M."/>
            <person name="Fabrick J.A."/>
            <person name="Brent C.S."/>
            <person name="Walsh D."/>
            <person name="Lavine L.C."/>
        </authorList>
    </citation>
    <scope>NUCLEOTIDE SEQUENCE</scope>
</reference>
<proteinExistence type="predicted"/>
<reference evidence="2" key="2">
    <citation type="submission" date="2014-07" db="EMBL/GenBank/DDBJ databases">
        <authorList>
            <person name="Hull J."/>
        </authorList>
    </citation>
    <scope>NUCLEOTIDE SEQUENCE</scope>
</reference>
<gene>
    <name evidence="2" type="primary">K06H7.7</name>
    <name evidence="2" type="ORF">CM83_4999</name>
</gene>
<evidence type="ECO:0000313" key="2">
    <source>
        <dbReference type="EMBL" id="JAG24610.1"/>
    </source>
</evidence>
<accession>A0A0A9Y532</accession>
<dbReference type="EMBL" id="GBHO01018994">
    <property type="protein sequence ID" value="JAG24610.1"/>
    <property type="molecule type" value="Transcribed_RNA"/>
</dbReference>
<sequence>MDQLQVLFVNRKQNITIDGDSWNTFRETLGRNLASFNNAGKRRIHDKYSEILNTPYFKMRRVKPRNGKRSTIALYETLRWLPFDGELRFNEMTLTRKNLLMLEKVLPLIDACMTSHQSSPNHREETDSGMFNTQDANNYLLEDLFPNLDMSSELPTIMEITPDIDECSPSAAPLSTDQSNMVLPTIGEEGDEQISNPPIATSGLKKKKTRGTSNVKSNGRGELVVT</sequence>
<dbReference type="AlphaFoldDB" id="A0A0A9Y532"/>
<evidence type="ECO:0000256" key="1">
    <source>
        <dbReference type="SAM" id="MobiDB-lite"/>
    </source>
</evidence>
<protein>
    <submittedName>
        <fullName evidence="2">Uncharacterized protein K06H7.7</fullName>
    </submittedName>
</protein>